<dbReference type="HOGENOM" id="CLU_3373522_0_0_5"/>
<dbReference type="EMBL" id="CP000236">
    <property type="protein sequence ID" value="ABD44630.1"/>
    <property type="molecule type" value="Genomic_DNA"/>
</dbReference>
<sequence>MLNTKIMVVILLKLSIKLHSNIKFLYHKLLKDIK</sequence>
<dbReference type="STRING" id="205920.ECH_0360"/>
<accession>Q2GHA3</accession>
<protein>
    <submittedName>
        <fullName evidence="1">Uncharacterized protein</fullName>
    </submittedName>
</protein>
<dbReference type="KEGG" id="ech:ECH_0360"/>
<proteinExistence type="predicted"/>
<reference evidence="1 2" key="1">
    <citation type="journal article" date="2006" name="PLoS Genet.">
        <title>Comparative genomics of emerging human ehrlichiosis agents.</title>
        <authorList>
            <person name="Dunning Hotopp J.C."/>
            <person name="Lin M."/>
            <person name="Madupu R."/>
            <person name="Crabtree J."/>
            <person name="Angiuoli S.V."/>
            <person name="Eisen J.A."/>
            <person name="Seshadri R."/>
            <person name="Ren Q."/>
            <person name="Wu M."/>
            <person name="Utterback T.R."/>
            <person name="Smith S."/>
            <person name="Lewis M."/>
            <person name="Khouri H."/>
            <person name="Zhang C."/>
            <person name="Niu H."/>
            <person name="Lin Q."/>
            <person name="Ohashi N."/>
            <person name="Zhi N."/>
            <person name="Nelson W."/>
            <person name="Brinkac L.M."/>
            <person name="Dodson R.J."/>
            <person name="Rosovitz M.J."/>
            <person name="Sundaram J."/>
            <person name="Daugherty S.C."/>
            <person name="Davidsen T."/>
            <person name="Durkin A.S."/>
            <person name="Gwinn M."/>
            <person name="Haft D.H."/>
            <person name="Selengut J.D."/>
            <person name="Sullivan S.A."/>
            <person name="Zafar N."/>
            <person name="Zhou L."/>
            <person name="Benahmed F."/>
            <person name="Forberger H."/>
            <person name="Halpin R."/>
            <person name="Mulligan S."/>
            <person name="Robinson J."/>
            <person name="White O."/>
            <person name="Rikihisa Y."/>
            <person name="Tettelin H."/>
        </authorList>
    </citation>
    <scope>NUCLEOTIDE SEQUENCE [LARGE SCALE GENOMIC DNA]</scope>
    <source>
        <strain evidence="2">ATCC CRL-10679 / Arkansas</strain>
    </source>
</reference>
<dbReference type="Proteomes" id="UP000008320">
    <property type="component" value="Chromosome"/>
</dbReference>
<gene>
    <name evidence="1" type="ordered locus">ECH_0360</name>
</gene>
<evidence type="ECO:0000313" key="1">
    <source>
        <dbReference type="EMBL" id="ABD44630.1"/>
    </source>
</evidence>
<organism evidence="1 2">
    <name type="scientific">Ehrlichia chaffeensis (strain ATCC CRL-10679 / Arkansas)</name>
    <dbReference type="NCBI Taxonomy" id="205920"/>
    <lineage>
        <taxon>Bacteria</taxon>
        <taxon>Pseudomonadati</taxon>
        <taxon>Pseudomonadota</taxon>
        <taxon>Alphaproteobacteria</taxon>
        <taxon>Rickettsiales</taxon>
        <taxon>Anaplasmataceae</taxon>
        <taxon>Ehrlichia</taxon>
    </lineage>
</organism>
<dbReference type="AlphaFoldDB" id="Q2GHA3"/>
<keyword evidence="2" id="KW-1185">Reference proteome</keyword>
<evidence type="ECO:0000313" key="2">
    <source>
        <dbReference type="Proteomes" id="UP000008320"/>
    </source>
</evidence>
<name>Q2GHA3_EHRCR</name>